<evidence type="ECO:0000256" key="4">
    <source>
        <dbReference type="SAM" id="Phobius"/>
    </source>
</evidence>
<dbReference type="Proteomes" id="UP000218334">
    <property type="component" value="Unassembled WGS sequence"/>
</dbReference>
<name>A0A2H3BBI7_9AGAR</name>
<dbReference type="GO" id="GO:0016491">
    <property type="term" value="F:oxidoreductase activity"/>
    <property type="evidence" value="ECO:0007669"/>
    <property type="project" value="UniProtKB-KW"/>
</dbReference>
<dbReference type="AlphaFoldDB" id="A0A2H3BBI7"/>
<evidence type="ECO:0000313" key="6">
    <source>
        <dbReference type="Proteomes" id="UP000218334"/>
    </source>
</evidence>
<comment type="similarity">
    <text evidence="3">Belongs to the ustYa family.</text>
</comment>
<feature type="transmembrane region" description="Helical" evidence="4">
    <location>
        <begin position="12"/>
        <end position="33"/>
    </location>
</feature>
<evidence type="ECO:0000256" key="2">
    <source>
        <dbReference type="ARBA" id="ARBA00023002"/>
    </source>
</evidence>
<organism evidence="5 6">
    <name type="scientific">Armillaria solidipes</name>
    <dbReference type="NCBI Taxonomy" id="1076256"/>
    <lineage>
        <taxon>Eukaryota</taxon>
        <taxon>Fungi</taxon>
        <taxon>Dikarya</taxon>
        <taxon>Basidiomycota</taxon>
        <taxon>Agaricomycotina</taxon>
        <taxon>Agaricomycetes</taxon>
        <taxon>Agaricomycetidae</taxon>
        <taxon>Agaricales</taxon>
        <taxon>Marasmiineae</taxon>
        <taxon>Physalacriaceae</taxon>
        <taxon>Armillaria</taxon>
    </lineage>
</organism>
<dbReference type="STRING" id="1076256.A0A2H3BBI7"/>
<keyword evidence="4" id="KW-1133">Transmembrane helix</keyword>
<dbReference type="GO" id="GO:0043386">
    <property type="term" value="P:mycotoxin biosynthetic process"/>
    <property type="evidence" value="ECO:0007669"/>
    <property type="project" value="InterPro"/>
</dbReference>
<protein>
    <submittedName>
        <fullName evidence="5">Uncharacterized protein</fullName>
    </submittedName>
</protein>
<reference evidence="6" key="1">
    <citation type="journal article" date="2017" name="Nat. Ecol. Evol.">
        <title>Genome expansion and lineage-specific genetic innovations in the forest pathogenic fungi Armillaria.</title>
        <authorList>
            <person name="Sipos G."/>
            <person name="Prasanna A.N."/>
            <person name="Walter M.C."/>
            <person name="O'Connor E."/>
            <person name="Balint B."/>
            <person name="Krizsan K."/>
            <person name="Kiss B."/>
            <person name="Hess J."/>
            <person name="Varga T."/>
            <person name="Slot J."/>
            <person name="Riley R."/>
            <person name="Boka B."/>
            <person name="Rigling D."/>
            <person name="Barry K."/>
            <person name="Lee J."/>
            <person name="Mihaltcheva S."/>
            <person name="LaButti K."/>
            <person name="Lipzen A."/>
            <person name="Waldron R."/>
            <person name="Moloney N.M."/>
            <person name="Sperisen C."/>
            <person name="Kredics L."/>
            <person name="Vagvoelgyi C."/>
            <person name="Patrignani A."/>
            <person name="Fitzpatrick D."/>
            <person name="Nagy I."/>
            <person name="Doyle S."/>
            <person name="Anderson J.B."/>
            <person name="Grigoriev I.V."/>
            <person name="Gueldener U."/>
            <person name="Muensterkoetter M."/>
            <person name="Nagy L.G."/>
        </authorList>
    </citation>
    <scope>NUCLEOTIDE SEQUENCE [LARGE SCALE GENOMIC DNA]</scope>
    <source>
        <strain evidence="6">28-4</strain>
    </source>
</reference>
<comment type="pathway">
    <text evidence="1">Mycotoxin biosynthesis.</text>
</comment>
<gene>
    <name evidence="5" type="ORF">ARMSODRAFT_336550</name>
</gene>
<dbReference type="PANTHER" id="PTHR33365">
    <property type="entry name" value="YALI0B05434P"/>
    <property type="match status" value="1"/>
</dbReference>
<keyword evidence="2" id="KW-0560">Oxidoreductase</keyword>
<sequence>MFLQVSSNSDGHLIHLLFIAAILALGTTVLNAYHTLHLRSQMLASRNHKEYSYLGDNFPPRILSNIQPAAMSILNGSNIYPLEDDRKWASVVPPGHGFVRMGPTGRPFAISMGHQLHCLNGIRFAYIAARDNIFSDPDEITASFNHANHCFDLIRQSILCNADTTLVPTGESGTPGTLYGTLHRCRDWTQVRAFMASNQKHWKGVPLEPDSELSPPGTLILEDHVAQSHDKQMAGER</sequence>
<evidence type="ECO:0000256" key="3">
    <source>
        <dbReference type="ARBA" id="ARBA00035112"/>
    </source>
</evidence>
<proteinExistence type="inferred from homology"/>
<evidence type="ECO:0000313" key="5">
    <source>
        <dbReference type="EMBL" id="PBK67040.1"/>
    </source>
</evidence>
<dbReference type="Pfam" id="PF11807">
    <property type="entry name" value="UstYa"/>
    <property type="match status" value="1"/>
</dbReference>
<keyword evidence="6" id="KW-1185">Reference proteome</keyword>
<evidence type="ECO:0000256" key="1">
    <source>
        <dbReference type="ARBA" id="ARBA00004685"/>
    </source>
</evidence>
<accession>A0A2H3BBI7</accession>
<keyword evidence="4" id="KW-0812">Transmembrane</keyword>
<dbReference type="InterPro" id="IPR021765">
    <property type="entry name" value="UstYa-like"/>
</dbReference>
<keyword evidence="4" id="KW-0472">Membrane</keyword>
<dbReference type="PANTHER" id="PTHR33365:SF11">
    <property type="entry name" value="TAT PATHWAY SIGNAL SEQUENCE"/>
    <property type="match status" value="1"/>
</dbReference>
<dbReference type="EMBL" id="KZ293438">
    <property type="protein sequence ID" value="PBK67040.1"/>
    <property type="molecule type" value="Genomic_DNA"/>
</dbReference>